<dbReference type="InterPro" id="IPR001810">
    <property type="entry name" value="F-box_dom"/>
</dbReference>
<dbReference type="InterPro" id="IPR013187">
    <property type="entry name" value="F-box-assoc_dom_typ3"/>
</dbReference>
<proteinExistence type="predicted"/>
<dbReference type="PANTHER" id="PTHR31672">
    <property type="entry name" value="BNACNNG10540D PROTEIN"/>
    <property type="match status" value="1"/>
</dbReference>
<dbReference type="InterPro" id="IPR036047">
    <property type="entry name" value="F-box-like_dom_sf"/>
</dbReference>
<dbReference type="Pfam" id="PF00646">
    <property type="entry name" value="F-box"/>
    <property type="match status" value="1"/>
</dbReference>
<organism evidence="2 3">
    <name type="scientific">Solanum tuberosum</name>
    <name type="common">Potato</name>
    <dbReference type="NCBI Taxonomy" id="4113"/>
    <lineage>
        <taxon>Eukaryota</taxon>
        <taxon>Viridiplantae</taxon>
        <taxon>Streptophyta</taxon>
        <taxon>Embryophyta</taxon>
        <taxon>Tracheophyta</taxon>
        <taxon>Spermatophyta</taxon>
        <taxon>Magnoliopsida</taxon>
        <taxon>eudicotyledons</taxon>
        <taxon>Gunneridae</taxon>
        <taxon>Pentapetalae</taxon>
        <taxon>asterids</taxon>
        <taxon>lamiids</taxon>
        <taxon>Solanales</taxon>
        <taxon>Solanaceae</taxon>
        <taxon>Solanoideae</taxon>
        <taxon>Solaneae</taxon>
        <taxon>Solanum</taxon>
    </lineage>
</organism>
<dbReference type="Proteomes" id="UP000826656">
    <property type="component" value="Unassembled WGS sequence"/>
</dbReference>
<dbReference type="CDD" id="cd22157">
    <property type="entry name" value="F-box_AtFBW1-like"/>
    <property type="match status" value="1"/>
</dbReference>
<evidence type="ECO:0000259" key="1">
    <source>
        <dbReference type="PROSITE" id="PS50181"/>
    </source>
</evidence>
<dbReference type="Pfam" id="PF08268">
    <property type="entry name" value="FBA_3"/>
    <property type="match status" value="1"/>
</dbReference>
<dbReference type="SUPFAM" id="SSF81383">
    <property type="entry name" value="F-box domain"/>
    <property type="match status" value="1"/>
</dbReference>
<protein>
    <recommendedName>
        <fullName evidence="1">F-box domain-containing protein</fullName>
    </recommendedName>
</protein>
<dbReference type="PANTHER" id="PTHR31672:SF13">
    <property type="entry name" value="F-BOX PROTEIN CPR30-LIKE"/>
    <property type="match status" value="1"/>
</dbReference>
<gene>
    <name evidence="2" type="ORF">KY290_010610</name>
</gene>
<comment type="caution">
    <text evidence="2">The sequence shown here is derived from an EMBL/GenBank/DDBJ whole genome shotgun (WGS) entry which is preliminary data.</text>
</comment>
<accession>A0ABQ7W097</accession>
<name>A0ABQ7W097_SOLTU</name>
<dbReference type="PROSITE" id="PS50181">
    <property type="entry name" value="FBOX"/>
    <property type="match status" value="1"/>
</dbReference>
<keyword evidence="3" id="KW-1185">Reference proteome</keyword>
<reference evidence="2 3" key="1">
    <citation type="journal article" date="2021" name="bioRxiv">
        <title>Chromosome-scale and haplotype-resolved genome assembly of a tetraploid potato cultivar.</title>
        <authorList>
            <person name="Sun H."/>
            <person name="Jiao W.-B."/>
            <person name="Krause K."/>
            <person name="Campoy J.A."/>
            <person name="Goel M."/>
            <person name="Folz-Donahue K."/>
            <person name="Kukat C."/>
            <person name="Huettel B."/>
            <person name="Schneeberger K."/>
        </authorList>
    </citation>
    <scope>NUCLEOTIDE SEQUENCE [LARGE SCALE GENOMIC DNA]</scope>
    <source>
        <strain evidence="2">SolTubOtavaFocal</strain>
        <tissue evidence="2">Leaves</tissue>
    </source>
</reference>
<dbReference type="InterPro" id="IPR017451">
    <property type="entry name" value="F-box-assoc_interact_dom"/>
</dbReference>
<dbReference type="Gene3D" id="1.20.1280.50">
    <property type="match status" value="1"/>
</dbReference>
<feature type="domain" description="F-box" evidence="1">
    <location>
        <begin position="5"/>
        <end position="52"/>
    </location>
</feature>
<evidence type="ECO:0000313" key="2">
    <source>
        <dbReference type="EMBL" id="KAH0773473.1"/>
    </source>
</evidence>
<sequence>MDVDGAMGIHLPQDIITEIFSRLPVRSLFRFKCLSKFWMTFISEPYFVMKHFNHAQRNQNSQKIRLVNQNLSFQYCSSLTSYLSSVQLVDDVQQELDWPSSDKPRSCKIYCCYNGLALLGINEYKYLGDIKLLLWNPSTRESIIFPQTGFSVALDFTCGLGYDSTSDDYKILKVGHQSCSELLSLKSGSWRKIGKHPSGIYPVRSSTMDSLAFLHGAFHWLGLSLEYVVSLDISKEVYTEIPLPDGMFIVSDVGHIQHGVSVLGGMLCVHSTQSHPWNYNFKFWVLKDYGVKEPWNQLFNIRSTYLYAIIPEYMFSDGEVLLRCRHLGRGCVFQTSKELSGLWLRSAPEDMDDGFVYTESLISPKLLA</sequence>
<dbReference type="EMBL" id="JAIVGD010000005">
    <property type="protein sequence ID" value="KAH0773473.1"/>
    <property type="molecule type" value="Genomic_DNA"/>
</dbReference>
<evidence type="ECO:0000313" key="3">
    <source>
        <dbReference type="Proteomes" id="UP000826656"/>
    </source>
</evidence>
<dbReference type="InterPro" id="IPR050796">
    <property type="entry name" value="SCF_F-box_component"/>
</dbReference>
<dbReference type="NCBIfam" id="TIGR01640">
    <property type="entry name" value="F_box_assoc_1"/>
    <property type="match status" value="1"/>
</dbReference>
<dbReference type="SMART" id="SM00256">
    <property type="entry name" value="FBOX"/>
    <property type="match status" value="1"/>
</dbReference>